<gene>
    <name evidence="6" type="ORF">ET996_11275</name>
</gene>
<dbReference type="EMBL" id="SDMR01000015">
    <property type="protein sequence ID" value="TBT94274.1"/>
    <property type="molecule type" value="Genomic_DNA"/>
</dbReference>
<dbReference type="InterPro" id="IPR015797">
    <property type="entry name" value="NUDIX_hydrolase-like_dom_sf"/>
</dbReference>
<dbReference type="GO" id="GO:0016787">
    <property type="term" value="F:hydrolase activity"/>
    <property type="evidence" value="ECO:0007669"/>
    <property type="project" value="UniProtKB-KW"/>
</dbReference>
<evidence type="ECO:0000256" key="1">
    <source>
        <dbReference type="ARBA" id="ARBA00001946"/>
    </source>
</evidence>
<dbReference type="Gene3D" id="3.90.79.10">
    <property type="entry name" value="Nucleoside Triphosphate Pyrophosphohydrolase"/>
    <property type="match status" value="1"/>
</dbReference>
<evidence type="ECO:0000259" key="5">
    <source>
        <dbReference type="PROSITE" id="PS51462"/>
    </source>
</evidence>
<dbReference type="SUPFAM" id="SSF55811">
    <property type="entry name" value="Nudix"/>
    <property type="match status" value="1"/>
</dbReference>
<organism evidence="6 7">
    <name type="scientific">Propioniciclava tarda</name>
    <dbReference type="NCBI Taxonomy" id="433330"/>
    <lineage>
        <taxon>Bacteria</taxon>
        <taxon>Bacillati</taxon>
        <taxon>Actinomycetota</taxon>
        <taxon>Actinomycetes</taxon>
        <taxon>Propionibacteriales</taxon>
        <taxon>Propionibacteriaceae</taxon>
        <taxon>Propioniciclava</taxon>
    </lineage>
</organism>
<dbReference type="PANTHER" id="PTHR43046">
    <property type="entry name" value="GDP-MANNOSE MANNOSYL HYDROLASE"/>
    <property type="match status" value="1"/>
</dbReference>
<dbReference type="AlphaFoldDB" id="A0A4Q9KJ02"/>
<proteinExistence type="inferred from homology"/>
<accession>A0A4Q9KJ02</accession>
<comment type="caution">
    <text evidence="6">The sequence shown here is derived from an EMBL/GenBank/DDBJ whole genome shotgun (WGS) entry which is preliminary data.</text>
</comment>
<evidence type="ECO:0000313" key="6">
    <source>
        <dbReference type="EMBL" id="TBT94274.1"/>
    </source>
</evidence>
<dbReference type="InterPro" id="IPR000086">
    <property type="entry name" value="NUDIX_hydrolase_dom"/>
</dbReference>
<comment type="similarity">
    <text evidence="2 4">Belongs to the Nudix hydrolase family.</text>
</comment>
<dbReference type="PRINTS" id="PR00502">
    <property type="entry name" value="NUDIXFAMILY"/>
</dbReference>
<sequence>MRLRQAVRALILDPDDRVLLVHFDLRPRGEEEFWACPGGGLEPGEDAYAALRRELAEEVGLADPDIGPALWSKVDVWSFGDWDGQVDTCHLVRTPAFEPHPDLSRDELAAEFVTGMRWWTPTELAASDVMTSPRSLHDQLRRLLTDGVPTGPVELHGH</sequence>
<comment type="cofactor">
    <cofactor evidence="1">
        <name>Mg(2+)</name>
        <dbReference type="ChEBI" id="CHEBI:18420"/>
    </cofactor>
</comment>
<dbReference type="PANTHER" id="PTHR43046:SF14">
    <property type="entry name" value="MUTT_NUDIX FAMILY PROTEIN"/>
    <property type="match status" value="1"/>
</dbReference>
<evidence type="ECO:0000256" key="2">
    <source>
        <dbReference type="ARBA" id="ARBA00005582"/>
    </source>
</evidence>
<feature type="domain" description="Nudix hydrolase" evidence="5">
    <location>
        <begin position="2"/>
        <end position="144"/>
    </location>
</feature>
<dbReference type="CDD" id="cd04685">
    <property type="entry name" value="NUDIX_Hydrolase"/>
    <property type="match status" value="1"/>
</dbReference>
<dbReference type="OrthoDB" id="9786141at2"/>
<keyword evidence="7" id="KW-1185">Reference proteome</keyword>
<name>A0A4Q9KJ02_PROTD</name>
<protein>
    <submittedName>
        <fullName evidence="6">NUDIX domain-containing protein</fullName>
    </submittedName>
</protein>
<evidence type="ECO:0000256" key="3">
    <source>
        <dbReference type="ARBA" id="ARBA00022801"/>
    </source>
</evidence>
<keyword evidence="3 4" id="KW-0378">Hydrolase</keyword>
<dbReference type="InterPro" id="IPR020476">
    <property type="entry name" value="Nudix_hydrolase"/>
</dbReference>
<dbReference type="Proteomes" id="UP000291933">
    <property type="component" value="Unassembled WGS sequence"/>
</dbReference>
<evidence type="ECO:0000313" key="7">
    <source>
        <dbReference type="Proteomes" id="UP000291933"/>
    </source>
</evidence>
<dbReference type="PROSITE" id="PS00893">
    <property type="entry name" value="NUDIX_BOX"/>
    <property type="match status" value="1"/>
</dbReference>
<dbReference type="RefSeq" id="WP_131172663.1">
    <property type="nucleotide sequence ID" value="NZ_FXTL01000015.1"/>
</dbReference>
<dbReference type="PROSITE" id="PS51462">
    <property type="entry name" value="NUDIX"/>
    <property type="match status" value="1"/>
</dbReference>
<dbReference type="Pfam" id="PF00293">
    <property type="entry name" value="NUDIX"/>
    <property type="match status" value="1"/>
</dbReference>
<evidence type="ECO:0000256" key="4">
    <source>
        <dbReference type="RuleBase" id="RU003476"/>
    </source>
</evidence>
<dbReference type="InterPro" id="IPR020084">
    <property type="entry name" value="NUDIX_hydrolase_CS"/>
</dbReference>
<reference evidence="6 7" key="1">
    <citation type="submission" date="2019-01" db="EMBL/GenBank/DDBJ databases">
        <title>Lactibacter flavus gen. nov., sp. nov., a novel bacterium of the family Propionibacteriaceae isolated from raw milk and dairy products.</title>
        <authorList>
            <person name="Huptas C."/>
            <person name="Wenning M."/>
            <person name="Breitenwieser F."/>
            <person name="Doll E."/>
            <person name="Von Neubeck M."/>
            <person name="Busse H.-J."/>
            <person name="Scherer S."/>
        </authorList>
    </citation>
    <scope>NUCLEOTIDE SEQUENCE [LARGE SCALE GENOMIC DNA]</scope>
    <source>
        <strain evidence="6 7">DSM 22130</strain>
    </source>
</reference>